<reference evidence="4" key="1">
    <citation type="submission" date="2016-10" db="EMBL/GenBank/DDBJ databases">
        <authorList>
            <person name="Varghese N."/>
            <person name="Submissions S."/>
        </authorList>
    </citation>
    <scope>NUCLEOTIDE SEQUENCE [LARGE SCALE GENOMIC DNA]</scope>
    <source>
        <strain evidence="4">IBRC-M 10403</strain>
    </source>
</reference>
<keyword evidence="4" id="KW-1185">Reference proteome</keyword>
<dbReference type="InterPro" id="IPR006121">
    <property type="entry name" value="HMA_dom"/>
</dbReference>
<dbReference type="InterPro" id="IPR036163">
    <property type="entry name" value="HMA_dom_sf"/>
</dbReference>
<dbReference type="GO" id="GO:0046872">
    <property type="term" value="F:metal ion binding"/>
    <property type="evidence" value="ECO:0007669"/>
    <property type="project" value="UniProtKB-KW"/>
</dbReference>
<dbReference type="RefSeq" id="WP_091448837.1">
    <property type="nucleotide sequence ID" value="NZ_FMZZ01000002.1"/>
</dbReference>
<dbReference type="Proteomes" id="UP000199501">
    <property type="component" value="Unassembled WGS sequence"/>
</dbReference>
<dbReference type="PROSITE" id="PS01047">
    <property type="entry name" value="HMA_1"/>
    <property type="match status" value="1"/>
</dbReference>
<dbReference type="PROSITE" id="PS50846">
    <property type="entry name" value="HMA_2"/>
    <property type="match status" value="1"/>
</dbReference>
<accession>A0A1G6LFK5</accession>
<name>A0A1G6LFK5_9PSEU</name>
<dbReference type="EMBL" id="FMZZ01000002">
    <property type="protein sequence ID" value="SDC41366.1"/>
    <property type="molecule type" value="Genomic_DNA"/>
</dbReference>
<dbReference type="InterPro" id="IPR017969">
    <property type="entry name" value="Heavy-metal-associated_CS"/>
</dbReference>
<feature type="domain" description="HMA" evidence="2">
    <location>
        <begin position="2"/>
        <end position="67"/>
    </location>
</feature>
<evidence type="ECO:0000313" key="3">
    <source>
        <dbReference type="EMBL" id="SDC41366.1"/>
    </source>
</evidence>
<dbReference type="CDD" id="cd00371">
    <property type="entry name" value="HMA"/>
    <property type="match status" value="1"/>
</dbReference>
<evidence type="ECO:0000313" key="4">
    <source>
        <dbReference type="Proteomes" id="UP000199501"/>
    </source>
</evidence>
<sequence length="68" mass="6605">MHEASYTVSGMSCGHCASKLTEKVGAIAGVTGVEVDVASGRLAIVSEGPLAGADLDAVVTAAGFQLAG</sequence>
<evidence type="ECO:0000256" key="1">
    <source>
        <dbReference type="ARBA" id="ARBA00022723"/>
    </source>
</evidence>
<organism evidence="3 4">
    <name type="scientific">Actinokineospora iranica</name>
    <dbReference type="NCBI Taxonomy" id="1271860"/>
    <lineage>
        <taxon>Bacteria</taxon>
        <taxon>Bacillati</taxon>
        <taxon>Actinomycetota</taxon>
        <taxon>Actinomycetes</taxon>
        <taxon>Pseudonocardiales</taxon>
        <taxon>Pseudonocardiaceae</taxon>
        <taxon>Actinokineospora</taxon>
    </lineage>
</organism>
<keyword evidence="1" id="KW-0479">Metal-binding</keyword>
<dbReference type="SUPFAM" id="SSF55008">
    <property type="entry name" value="HMA, heavy metal-associated domain"/>
    <property type="match status" value="1"/>
</dbReference>
<dbReference type="STRING" id="1271860.SAMN05216174_10219"/>
<gene>
    <name evidence="3" type="ORF">SAMN05216174_10219</name>
</gene>
<dbReference type="Gene3D" id="3.30.70.100">
    <property type="match status" value="1"/>
</dbReference>
<protein>
    <submittedName>
        <fullName evidence="3">Copper chaperone CopZ</fullName>
    </submittedName>
</protein>
<dbReference type="AlphaFoldDB" id="A0A1G6LFK5"/>
<dbReference type="OrthoDB" id="9813965at2"/>
<dbReference type="Pfam" id="PF00403">
    <property type="entry name" value="HMA"/>
    <property type="match status" value="1"/>
</dbReference>
<evidence type="ECO:0000259" key="2">
    <source>
        <dbReference type="PROSITE" id="PS50846"/>
    </source>
</evidence>
<proteinExistence type="predicted"/>